<organism evidence="3 4">
    <name type="scientific">Sulfitobacter sediminis</name>
    <dbReference type="NCBI Taxonomy" id="3234186"/>
    <lineage>
        <taxon>Bacteria</taxon>
        <taxon>Pseudomonadati</taxon>
        <taxon>Pseudomonadota</taxon>
        <taxon>Alphaproteobacteria</taxon>
        <taxon>Rhodobacterales</taxon>
        <taxon>Roseobacteraceae</taxon>
        <taxon>Sulfitobacter</taxon>
    </lineage>
</organism>
<dbReference type="PROSITE" id="PS51782">
    <property type="entry name" value="LYSM"/>
    <property type="match status" value="1"/>
</dbReference>
<dbReference type="InterPro" id="IPR052196">
    <property type="entry name" value="Bact_Kbp"/>
</dbReference>
<name>A0ABV3RT68_9RHOB</name>
<evidence type="ECO:0000259" key="2">
    <source>
        <dbReference type="PROSITE" id="PS51782"/>
    </source>
</evidence>
<dbReference type="PANTHER" id="PTHR34700">
    <property type="entry name" value="POTASSIUM BINDING PROTEIN KBP"/>
    <property type="match status" value="1"/>
</dbReference>
<dbReference type="Gene3D" id="3.10.350.10">
    <property type="entry name" value="LysM domain"/>
    <property type="match status" value="1"/>
</dbReference>
<dbReference type="Pfam" id="PF01476">
    <property type="entry name" value="LysM"/>
    <property type="match status" value="1"/>
</dbReference>
<dbReference type="CDD" id="cd00118">
    <property type="entry name" value="LysM"/>
    <property type="match status" value="1"/>
</dbReference>
<evidence type="ECO:0000313" key="4">
    <source>
        <dbReference type="Proteomes" id="UP001556098"/>
    </source>
</evidence>
<dbReference type="NCBIfam" id="NF008399">
    <property type="entry name" value="PRK11198.1"/>
    <property type="match status" value="1"/>
</dbReference>
<feature type="domain" description="BON" evidence="1">
    <location>
        <begin position="19"/>
        <end position="87"/>
    </location>
</feature>
<dbReference type="SUPFAM" id="SSF54106">
    <property type="entry name" value="LysM domain"/>
    <property type="match status" value="1"/>
</dbReference>
<dbReference type="PANTHER" id="PTHR34700:SF8">
    <property type="entry name" value="POTASSIUM BINDING PROTEIN KBP"/>
    <property type="match status" value="1"/>
</dbReference>
<dbReference type="InterPro" id="IPR018392">
    <property type="entry name" value="LysM"/>
</dbReference>
<keyword evidence="4" id="KW-1185">Reference proteome</keyword>
<dbReference type="SMART" id="SM00257">
    <property type="entry name" value="LysM"/>
    <property type="match status" value="1"/>
</dbReference>
<evidence type="ECO:0000259" key="1">
    <source>
        <dbReference type="PROSITE" id="PS50914"/>
    </source>
</evidence>
<dbReference type="EMBL" id="JBFNXX010000016">
    <property type="protein sequence ID" value="MEW9921534.1"/>
    <property type="molecule type" value="Genomic_DNA"/>
</dbReference>
<comment type="caution">
    <text evidence="3">The sequence shown here is derived from an EMBL/GenBank/DDBJ whole genome shotgun (WGS) entry which is preliminary data.</text>
</comment>
<feature type="domain" description="LysM" evidence="2">
    <location>
        <begin position="91"/>
        <end position="140"/>
    </location>
</feature>
<dbReference type="InterPro" id="IPR036779">
    <property type="entry name" value="LysM_dom_sf"/>
</dbReference>
<evidence type="ECO:0000313" key="3">
    <source>
        <dbReference type="EMBL" id="MEW9921534.1"/>
    </source>
</evidence>
<dbReference type="Pfam" id="PF04972">
    <property type="entry name" value="BON"/>
    <property type="match status" value="1"/>
</dbReference>
<dbReference type="PROSITE" id="PS50914">
    <property type="entry name" value="BON"/>
    <property type="match status" value="1"/>
</dbReference>
<protein>
    <submittedName>
        <fullName evidence="3">Peptidoglycan-binding protein LysM</fullName>
    </submittedName>
</protein>
<accession>A0ABV3RT68</accession>
<gene>
    <name evidence="3" type="primary">lysM</name>
    <name evidence="3" type="ORF">AB2B41_18140</name>
</gene>
<dbReference type="InterPro" id="IPR007055">
    <property type="entry name" value="BON_dom"/>
</dbReference>
<dbReference type="Proteomes" id="UP001556098">
    <property type="component" value="Unassembled WGS sequence"/>
</dbReference>
<sequence length="143" mass="15282">MGLWSFVKGAGKKVFGGDDDAEVSGAALQDELKELGLETEGLDIKVEGDQVKVSGKAASQEMKEKVILAVGNVEGVASVEDNIEGGEGEPTFHTVEKGDTLWAISEKTLGKGARYNEIFEANRPMLTHPDKIYPGQVLRIPPA</sequence>
<dbReference type="RefSeq" id="WP_367879233.1">
    <property type="nucleotide sequence ID" value="NZ_JBFNXX010000016.1"/>
</dbReference>
<proteinExistence type="predicted"/>
<reference evidence="3 4" key="1">
    <citation type="submission" date="2024-07" db="EMBL/GenBank/DDBJ databases">
        <title>Marimonas sp.nov., isolated from tidal-flat sediment.</title>
        <authorList>
            <person name="Jayan J.N."/>
            <person name="Lee S.S."/>
        </authorList>
    </citation>
    <scope>NUCLEOTIDE SEQUENCE [LARGE SCALE GENOMIC DNA]</scope>
    <source>
        <strain evidence="3 4">MJW-29</strain>
    </source>
</reference>
<dbReference type="Gene3D" id="3.30.1340.30">
    <property type="match status" value="1"/>
</dbReference>